<protein>
    <submittedName>
        <fullName evidence="1">Uncharacterized protein</fullName>
    </submittedName>
</protein>
<dbReference type="RefSeq" id="WP_034831578.1">
    <property type="nucleotide sequence ID" value="NZ_JANX01000015.1"/>
</dbReference>
<dbReference type="EMBL" id="JANX01000015">
    <property type="protein sequence ID" value="KGM35708.1"/>
    <property type="molecule type" value="Genomic_DNA"/>
</dbReference>
<dbReference type="OrthoDB" id="7220388at2"/>
<proteinExistence type="predicted"/>
<name>A0A0A0DCR4_9PROT</name>
<sequence>MTLLSIVQDVALEVGVTPPTAVVGSLDLQAQQLQRIAQKEATALAQRSNWTRLIVPFEFTTVAGMPQPGALPAEMNRMSPGRVIWWVDMFRPILGPLTPEEWAAAISRPVSPGLWGYWRIIGEDLNIYPAPADGQTVRGECISSNWCIHAGTPETYGDRWTADTDTTRLDEELITLGMIWRWRQTKGLDYAEDMATYERQVEQAAARNGGMKDINMSATRYRWPGFNWSQTINVV</sequence>
<dbReference type="AlphaFoldDB" id="A0A0A0DCR4"/>
<evidence type="ECO:0000313" key="2">
    <source>
        <dbReference type="Proteomes" id="UP000029995"/>
    </source>
</evidence>
<accession>A0A0A0DCR4</accession>
<gene>
    <name evidence="1" type="ORF">P409_03020</name>
</gene>
<dbReference type="Proteomes" id="UP000029995">
    <property type="component" value="Unassembled WGS sequence"/>
</dbReference>
<comment type="caution">
    <text evidence="1">The sequence shown here is derived from an EMBL/GenBank/DDBJ whole genome shotgun (WGS) entry which is preliminary data.</text>
</comment>
<reference evidence="1 2" key="1">
    <citation type="submission" date="2014-01" db="EMBL/GenBank/DDBJ databases">
        <title>Genome sequence determination for a cystic fibrosis isolate, Inquilinus limosus.</title>
        <authorList>
            <person name="Pino M."/>
            <person name="Di Conza J."/>
            <person name="Gutkind G."/>
        </authorList>
    </citation>
    <scope>NUCLEOTIDE SEQUENCE [LARGE SCALE GENOMIC DNA]</scope>
    <source>
        <strain evidence="1 2">MP06</strain>
    </source>
</reference>
<evidence type="ECO:0000313" key="1">
    <source>
        <dbReference type="EMBL" id="KGM35708.1"/>
    </source>
</evidence>
<organism evidence="1 2">
    <name type="scientific">Inquilinus limosus MP06</name>
    <dbReference type="NCBI Taxonomy" id="1398085"/>
    <lineage>
        <taxon>Bacteria</taxon>
        <taxon>Pseudomonadati</taxon>
        <taxon>Pseudomonadota</taxon>
        <taxon>Alphaproteobacteria</taxon>
        <taxon>Rhodospirillales</taxon>
        <taxon>Rhodospirillaceae</taxon>
        <taxon>Inquilinus</taxon>
    </lineage>
</organism>